<dbReference type="AlphaFoldDB" id="A0A918RMQ6"/>
<dbReference type="RefSeq" id="WP_189398680.1">
    <property type="nucleotide sequence ID" value="NZ_BMXA01000001.1"/>
</dbReference>
<dbReference type="EMBL" id="BMXA01000001">
    <property type="protein sequence ID" value="GHA01110.1"/>
    <property type="molecule type" value="Genomic_DNA"/>
</dbReference>
<reference evidence="1" key="2">
    <citation type="submission" date="2020-09" db="EMBL/GenBank/DDBJ databases">
        <authorList>
            <person name="Sun Q."/>
            <person name="Kim S."/>
        </authorList>
    </citation>
    <scope>NUCLEOTIDE SEQUENCE</scope>
    <source>
        <strain evidence="1">KCTC 12711</strain>
    </source>
</reference>
<evidence type="ECO:0000313" key="1">
    <source>
        <dbReference type="EMBL" id="GHA01110.1"/>
    </source>
</evidence>
<protein>
    <submittedName>
        <fullName evidence="1">Uncharacterized protein</fullName>
    </submittedName>
</protein>
<keyword evidence="2" id="KW-1185">Reference proteome</keyword>
<accession>A0A918RMQ6</accession>
<dbReference type="Proteomes" id="UP000614811">
    <property type="component" value="Unassembled WGS sequence"/>
</dbReference>
<proteinExistence type="predicted"/>
<gene>
    <name evidence="1" type="ORF">GCM10008090_07760</name>
</gene>
<organism evidence="1 2">
    <name type="scientific">Arenicella chitinivorans</name>
    <dbReference type="NCBI Taxonomy" id="1329800"/>
    <lineage>
        <taxon>Bacteria</taxon>
        <taxon>Pseudomonadati</taxon>
        <taxon>Pseudomonadota</taxon>
        <taxon>Gammaproteobacteria</taxon>
        <taxon>Arenicellales</taxon>
        <taxon>Arenicellaceae</taxon>
        <taxon>Arenicella</taxon>
    </lineage>
</organism>
<sequence>MGGQQTSLIQKLKRFARIEETCADRGQSSLLAYDGLFACVARGDVELHAQANTRQTAGWTIVLSDCGGIAPTHRFPSMALAVGDEELIILTHTAQMN</sequence>
<name>A0A918RMQ6_9GAMM</name>
<evidence type="ECO:0000313" key="2">
    <source>
        <dbReference type="Proteomes" id="UP000614811"/>
    </source>
</evidence>
<reference evidence="1" key="1">
    <citation type="journal article" date="2014" name="Int. J. Syst. Evol. Microbiol.">
        <title>Complete genome sequence of Corynebacterium casei LMG S-19264T (=DSM 44701T), isolated from a smear-ripened cheese.</title>
        <authorList>
            <consortium name="US DOE Joint Genome Institute (JGI-PGF)"/>
            <person name="Walter F."/>
            <person name="Albersmeier A."/>
            <person name="Kalinowski J."/>
            <person name="Ruckert C."/>
        </authorList>
    </citation>
    <scope>NUCLEOTIDE SEQUENCE</scope>
    <source>
        <strain evidence="1">KCTC 12711</strain>
    </source>
</reference>
<comment type="caution">
    <text evidence="1">The sequence shown here is derived from an EMBL/GenBank/DDBJ whole genome shotgun (WGS) entry which is preliminary data.</text>
</comment>